<dbReference type="EMBL" id="FNYD01000003">
    <property type="protein sequence ID" value="SEJ11340.1"/>
    <property type="molecule type" value="Genomic_DNA"/>
</dbReference>
<dbReference type="PANTHER" id="PTHR11552:SF147">
    <property type="entry name" value="CHOLINE DEHYDROGENASE, MITOCHONDRIAL"/>
    <property type="match status" value="1"/>
</dbReference>
<organism evidence="9 10">
    <name type="scientific">Cribrihabitans marinus</name>
    <dbReference type="NCBI Taxonomy" id="1227549"/>
    <lineage>
        <taxon>Bacteria</taxon>
        <taxon>Pseudomonadati</taxon>
        <taxon>Pseudomonadota</taxon>
        <taxon>Alphaproteobacteria</taxon>
        <taxon>Rhodobacterales</taxon>
        <taxon>Paracoccaceae</taxon>
        <taxon>Cribrihabitans</taxon>
    </lineage>
</organism>
<keyword evidence="10" id="KW-1185">Reference proteome</keyword>
<evidence type="ECO:0000313" key="10">
    <source>
        <dbReference type="Proteomes" id="UP000199379"/>
    </source>
</evidence>
<dbReference type="Gene3D" id="3.50.50.60">
    <property type="entry name" value="FAD/NAD(P)-binding domain"/>
    <property type="match status" value="1"/>
</dbReference>
<dbReference type="SUPFAM" id="SSF51905">
    <property type="entry name" value="FAD/NAD(P)-binding domain"/>
    <property type="match status" value="1"/>
</dbReference>
<evidence type="ECO:0000259" key="8">
    <source>
        <dbReference type="PROSITE" id="PS00624"/>
    </source>
</evidence>
<evidence type="ECO:0000256" key="6">
    <source>
        <dbReference type="RuleBase" id="RU003968"/>
    </source>
</evidence>
<keyword evidence="3 6" id="KW-0285">Flavoprotein</keyword>
<dbReference type="Pfam" id="PF05199">
    <property type="entry name" value="GMC_oxred_C"/>
    <property type="match status" value="1"/>
</dbReference>
<name>A0A1H6WEU9_9RHOB</name>
<dbReference type="PROSITE" id="PS00624">
    <property type="entry name" value="GMC_OXRED_2"/>
    <property type="match status" value="1"/>
</dbReference>
<evidence type="ECO:0000256" key="2">
    <source>
        <dbReference type="ARBA" id="ARBA00010790"/>
    </source>
</evidence>
<dbReference type="Gene3D" id="3.30.560.10">
    <property type="entry name" value="Glucose Oxidase, domain 3"/>
    <property type="match status" value="1"/>
</dbReference>
<feature type="binding site" evidence="5">
    <location>
        <begin position="91"/>
        <end position="94"/>
    </location>
    <ligand>
        <name>FAD</name>
        <dbReference type="ChEBI" id="CHEBI:57692"/>
    </ligand>
</feature>
<dbReference type="InterPro" id="IPR000172">
    <property type="entry name" value="GMC_OxRdtase_N"/>
</dbReference>
<dbReference type="STRING" id="1227549.SAMN05444007_103350"/>
<evidence type="ECO:0000256" key="1">
    <source>
        <dbReference type="ARBA" id="ARBA00001974"/>
    </source>
</evidence>
<evidence type="ECO:0000256" key="5">
    <source>
        <dbReference type="PIRSR" id="PIRSR000137-2"/>
    </source>
</evidence>
<evidence type="ECO:0000313" key="9">
    <source>
        <dbReference type="EMBL" id="SEJ11340.1"/>
    </source>
</evidence>
<proteinExistence type="inferred from homology"/>
<sequence>MAEGYDFIIIGGGSSGCVLANRLTQDPACRVLLLEAGGKDWHPLIHMPVGFAKMTTGPLTWGLTTTPQKHANNREIPYAQARVIGGGSSINAEVFTRGHPTDFDRWARDEGADGWAFEDIRKFFIRSEGNTVLAGDWHGTEGELSVSNIPDPQPMTRAFVQACQQRGIPYNPDFNGSVQEGAGVYQTTTKNGKRCSAAVGYLRPALKRGNLSVRTGCLVNRIVVENGRAVGVEFADKSGRHTARAESEVLLTSGAIGTPKLMMLSGLGPAAHLRAQGIDVVADLPGVGENLNDHFGIDIVAELKGHDSLDKYNKWHWMAWAGAQYYLFGSGPVTSNVVEGGAFWHSDPSQGQQVPDLQFHFLAGAGAEAGVPSVPPGSSGITLNSYTVRPKARGTVRLRSSRPEDAPVIDPNFLGHPDDLKTSVEGVKTSREIFEQAALGKYIRKIRFPDDEVRTQADYEAYARQYGRTSYHPTCTCKMGADGDPMAVVDPQLRVRGVDGLRICDSSVMPSLIGSNTNAPTIMIGEKAADLIRGNR</sequence>
<feature type="domain" description="Glucose-methanol-choline oxidoreductase N-terminal" evidence="8">
    <location>
        <begin position="254"/>
        <end position="268"/>
    </location>
</feature>
<dbReference type="PIRSF" id="PIRSF000137">
    <property type="entry name" value="Alcohol_oxidase"/>
    <property type="match status" value="1"/>
</dbReference>
<dbReference type="GO" id="GO:0050660">
    <property type="term" value="F:flavin adenine dinucleotide binding"/>
    <property type="evidence" value="ECO:0007669"/>
    <property type="project" value="InterPro"/>
</dbReference>
<dbReference type="InterPro" id="IPR012132">
    <property type="entry name" value="GMC_OxRdtase"/>
</dbReference>
<dbReference type="InterPro" id="IPR007867">
    <property type="entry name" value="GMC_OxRtase_C"/>
</dbReference>
<evidence type="ECO:0000259" key="7">
    <source>
        <dbReference type="PROSITE" id="PS00623"/>
    </source>
</evidence>
<gene>
    <name evidence="9" type="ORF">SAMN05444007_103350</name>
</gene>
<keyword evidence="4 5" id="KW-0274">FAD</keyword>
<dbReference type="OrthoDB" id="9785276at2"/>
<dbReference type="PROSITE" id="PS00623">
    <property type="entry name" value="GMC_OXRED_1"/>
    <property type="match status" value="1"/>
</dbReference>
<dbReference type="GO" id="GO:0016614">
    <property type="term" value="F:oxidoreductase activity, acting on CH-OH group of donors"/>
    <property type="evidence" value="ECO:0007669"/>
    <property type="project" value="InterPro"/>
</dbReference>
<evidence type="ECO:0000256" key="3">
    <source>
        <dbReference type="ARBA" id="ARBA00022630"/>
    </source>
</evidence>
<comment type="similarity">
    <text evidence="2 6">Belongs to the GMC oxidoreductase family.</text>
</comment>
<dbReference type="InterPro" id="IPR036188">
    <property type="entry name" value="FAD/NAD-bd_sf"/>
</dbReference>
<evidence type="ECO:0000256" key="4">
    <source>
        <dbReference type="ARBA" id="ARBA00022827"/>
    </source>
</evidence>
<dbReference type="PANTHER" id="PTHR11552">
    <property type="entry name" value="GLUCOSE-METHANOL-CHOLINE GMC OXIDOREDUCTASE"/>
    <property type="match status" value="1"/>
</dbReference>
<dbReference type="SUPFAM" id="SSF54373">
    <property type="entry name" value="FAD-linked reductases, C-terminal domain"/>
    <property type="match status" value="1"/>
</dbReference>
<reference evidence="9 10" key="1">
    <citation type="submission" date="2016-10" db="EMBL/GenBank/DDBJ databases">
        <authorList>
            <person name="de Groot N.N."/>
        </authorList>
    </citation>
    <scope>NUCLEOTIDE SEQUENCE [LARGE SCALE GENOMIC DNA]</scope>
    <source>
        <strain evidence="9 10">DSM 29340</strain>
    </source>
</reference>
<dbReference type="Proteomes" id="UP000199379">
    <property type="component" value="Unassembled WGS sequence"/>
</dbReference>
<feature type="binding site" evidence="5">
    <location>
        <position position="219"/>
    </location>
    <ligand>
        <name>FAD</name>
        <dbReference type="ChEBI" id="CHEBI:57692"/>
    </ligand>
</feature>
<accession>A0A1H6WEU9</accession>
<dbReference type="RefSeq" id="WP_092364367.1">
    <property type="nucleotide sequence ID" value="NZ_BMGV01000003.1"/>
</dbReference>
<protein>
    <submittedName>
        <fullName evidence="9">Choline dehydrogenase</fullName>
    </submittedName>
</protein>
<dbReference type="AlphaFoldDB" id="A0A1H6WEU9"/>
<feature type="domain" description="Glucose-methanol-choline oxidoreductase N-terminal" evidence="7">
    <location>
        <begin position="81"/>
        <end position="104"/>
    </location>
</feature>
<dbReference type="Pfam" id="PF00732">
    <property type="entry name" value="GMC_oxred_N"/>
    <property type="match status" value="1"/>
</dbReference>
<feature type="binding site" evidence="5">
    <location>
        <position position="83"/>
    </location>
    <ligand>
        <name>FAD</name>
        <dbReference type="ChEBI" id="CHEBI:57692"/>
    </ligand>
</feature>
<comment type="cofactor">
    <cofactor evidence="1 5">
        <name>FAD</name>
        <dbReference type="ChEBI" id="CHEBI:57692"/>
    </cofactor>
</comment>